<protein>
    <recommendedName>
        <fullName evidence="4">N-acetylgalactosaminide beta-1,3-galactosyltransferase</fullName>
        <ecNumber evidence="4">2.4.1.122</ecNumber>
    </recommendedName>
</protein>
<keyword evidence="7 12" id="KW-0812">Transmembrane</keyword>
<dbReference type="GO" id="GO:0000166">
    <property type="term" value="F:nucleotide binding"/>
    <property type="evidence" value="ECO:0007669"/>
    <property type="project" value="UniProtKB-KW"/>
</dbReference>
<evidence type="ECO:0000313" key="15">
    <source>
        <dbReference type="Proteomes" id="UP001147760"/>
    </source>
</evidence>
<reference evidence="14" key="1">
    <citation type="submission" date="2022-12" db="EMBL/GenBank/DDBJ databases">
        <authorList>
            <person name="Petersen C."/>
        </authorList>
    </citation>
    <scope>NUCLEOTIDE SEQUENCE</scope>
    <source>
        <strain evidence="14">IBT 17660</strain>
    </source>
</reference>
<keyword evidence="5" id="KW-0328">Glycosyltransferase</keyword>
<dbReference type="GO" id="GO:0016020">
    <property type="term" value="C:membrane"/>
    <property type="evidence" value="ECO:0007669"/>
    <property type="project" value="UniProtKB-SubCell"/>
</dbReference>
<evidence type="ECO:0000256" key="10">
    <source>
        <dbReference type="ARBA" id="ARBA00022989"/>
    </source>
</evidence>
<evidence type="ECO:0000256" key="8">
    <source>
        <dbReference type="ARBA" id="ARBA00022741"/>
    </source>
</evidence>
<evidence type="ECO:0000256" key="7">
    <source>
        <dbReference type="ARBA" id="ARBA00022692"/>
    </source>
</evidence>
<evidence type="ECO:0000256" key="5">
    <source>
        <dbReference type="ARBA" id="ARBA00022676"/>
    </source>
</evidence>
<dbReference type="InterPro" id="IPR026050">
    <property type="entry name" value="C1GALT1/C1GALT1_chp1"/>
</dbReference>
<keyword evidence="10 12" id="KW-1133">Transmembrane helix</keyword>
<feature type="domain" description="Fringe-like glycosyltransferase" evidence="13">
    <location>
        <begin position="253"/>
        <end position="315"/>
    </location>
</feature>
<dbReference type="Proteomes" id="UP001147760">
    <property type="component" value="Unassembled WGS sequence"/>
</dbReference>
<dbReference type="InterPro" id="IPR003378">
    <property type="entry name" value="Fringe-like_glycosylTrfase"/>
</dbReference>
<organism evidence="14 15">
    <name type="scientific">Penicillium desertorum</name>
    <dbReference type="NCBI Taxonomy" id="1303715"/>
    <lineage>
        <taxon>Eukaryota</taxon>
        <taxon>Fungi</taxon>
        <taxon>Dikarya</taxon>
        <taxon>Ascomycota</taxon>
        <taxon>Pezizomycotina</taxon>
        <taxon>Eurotiomycetes</taxon>
        <taxon>Eurotiomycetidae</taxon>
        <taxon>Eurotiales</taxon>
        <taxon>Aspergillaceae</taxon>
        <taxon>Penicillium</taxon>
    </lineage>
</organism>
<proteinExistence type="inferred from homology"/>
<keyword evidence="15" id="KW-1185">Reference proteome</keyword>
<dbReference type="Gene3D" id="3.90.550.50">
    <property type="match status" value="1"/>
</dbReference>
<keyword evidence="6" id="KW-0808">Transferase</keyword>
<dbReference type="Pfam" id="PF02434">
    <property type="entry name" value="Fringe"/>
    <property type="match status" value="1"/>
</dbReference>
<evidence type="ECO:0000256" key="12">
    <source>
        <dbReference type="SAM" id="Phobius"/>
    </source>
</evidence>
<accession>A0A9X0BIA6</accession>
<comment type="pathway">
    <text evidence="2">Protein modification; protein glycosylation.</text>
</comment>
<comment type="caution">
    <text evidence="14">The sequence shown here is derived from an EMBL/GenBank/DDBJ whole genome shotgun (WGS) entry which is preliminary data.</text>
</comment>
<comment type="subcellular location">
    <subcellularLocation>
        <location evidence="1">Membrane</location>
        <topology evidence="1">Single-pass type II membrane protein</topology>
    </subcellularLocation>
</comment>
<dbReference type="PANTHER" id="PTHR23033:SF47">
    <property type="entry name" value="APPLE DOMAIN-CONTAINING PROTEIN-RELATED"/>
    <property type="match status" value="1"/>
</dbReference>
<evidence type="ECO:0000256" key="2">
    <source>
        <dbReference type="ARBA" id="ARBA00004922"/>
    </source>
</evidence>
<evidence type="ECO:0000256" key="3">
    <source>
        <dbReference type="ARBA" id="ARBA00006462"/>
    </source>
</evidence>
<dbReference type="PANTHER" id="PTHR23033">
    <property type="entry name" value="BETA1,3-GALACTOSYLTRANSFERASE"/>
    <property type="match status" value="1"/>
</dbReference>
<comment type="similarity">
    <text evidence="3">Belongs to the glycosyltransferase 31 family. Beta3-Gal-T subfamily.</text>
</comment>
<sequence length="530" mass="60069">MVPSLTGLLPRVADVPVKLDYDCNSGTSSSATMHQSFQKDNRIVPLGIMLLTCIFFVYHFALVRGSLDGRRMTAAPNTFFESSQHGNLDPDADANHAGEAVDEPVYNDITSPGSSAMPPVTYSSPSHLPNGLTIDDVVLMFKTGATVLWKRVPIHIATTFSSHRINSNNLLLYSDYPETIGKLEFIDVLSNSSEQVRKSASFQLYLQQEDYESRQNYAELSNLPGDGSGPIGGWKLDKYKFLPMFQHAGRNKPNAKWYIFMEDDSYIFLPNLLRHLDKFNHKDPWYLGSLAWKHGDYFAHGGSGIVLSRGAWEKSFGKDSGIVQKFEKFAEEHGCGDHVLGHVLHEYGVEFGETADDDRFRYGFNSEAHWSAWYERNNWCKPVYSWHHTHGKDVARYYEIEQSWDFEKGPLRYRDIYEALVAPYLRPRAEWWNNGASQYEIESGVAAGVEPPSSVKSTETWRSAWMSVDACEAACISWADCVQWASYDDSCKMDSRVFLGSGIPEGDSRRQTSLPWVSGWLSRRLENWSC</sequence>
<keyword evidence="8" id="KW-0547">Nucleotide-binding</keyword>
<dbReference type="EC" id="2.4.1.122" evidence="4"/>
<evidence type="ECO:0000256" key="1">
    <source>
        <dbReference type="ARBA" id="ARBA00004606"/>
    </source>
</evidence>
<evidence type="ECO:0000256" key="6">
    <source>
        <dbReference type="ARBA" id="ARBA00022679"/>
    </source>
</evidence>
<reference evidence="14" key="2">
    <citation type="journal article" date="2023" name="IMA Fungus">
        <title>Comparative genomic study of the Penicillium genus elucidates a diverse pangenome and 15 lateral gene transfer events.</title>
        <authorList>
            <person name="Petersen C."/>
            <person name="Sorensen T."/>
            <person name="Nielsen M.R."/>
            <person name="Sondergaard T.E."/>
            <person name="Sorensen J.L."/>
            <person name="Fitzpatrick D.A."/>
            <person name="Frisvad J.C."/>
            <person name="Nielsen K.L."/>
        </authorList>
    </citation>
    <scope>NUCLEOTIDE SEQUENCE</scope>
    <source>
        <strain evidence="14">IBT 17660</strain>
    </source>
</reference>
<name>A0A9X0BIA6_9EURO</name>
<keyword evidence="9" id="KW-0735">Signal-anchor</keyword>
<dbReference type="GO" id="GO:0016263">
    <property type="term" value="F:glycoprotein-N-acetylgalactosamine 3-beta-galactosyltransferase activity"/>
    <property type="evidence" value="ECO:0007669"/>
    <property type="project" value="UniProtKB-EC"/>
</dbReference>
<feature type="transmembrane region" description="Helical" evidence="12">
    <location>
        <begin position="43"/>
        <end position="63"/>
    </location>
</feature>
<keyword evidence="11 12" id="KW-0472">Membrane</keyword>
<evidence type="ECO:0000259" key="13">
    <source>
        <dbReference type="Pfam" id="PF02434"/>
    </source>
</evidence>
<evidence type="ECO:0000256" key="9">
    <source>
        <dbReference type="ARBA" id="ARBA00022968"/>
    </source>
</evidence>
<dbReference type="AlphaFoldDB" id="A0A9X0BIA6"/>
<gene>
    <name evidence="14" type="ORF">N7530_009652</name>
</gene>
<dbReference type="OrthoDB" id="414175at2759"/>
<evidence type="ECO:0000256" key="11">
    <source>
        <dbReference type="ARBA" id="ARBA00023136"/>
    </source>
</evidence>
<evidence type="ECO:0000313" key="14">
    <source>
        <dbReference type="EMBL" id="KAJ5465865.1"/>
    </source>
</evidence>
<dbReference type="EMBL" id="JAPWDO010000006">
    <property type="protein sequence ID" value="KAJ5465865.1"/>
    <property type="molecule type" value="Genomic_DNA"/>
</dbReference>
<evidence type="ECO:0000256" key="4">
    <source>
        <dbReference type="ARBA" id="ARBA00012557"/>
    </source>
</evidence>